<organism evidence="1 2">
    <name type="scientific">Melanomma pulvis-pyrius CBS 109.77</name>
    <dbReference type="NCBI Taxonomy" id="1314802"/>
    <lineage>
        <taxon>Eukaryota</taxon>
        <taxon>Fungi</taxon>
        <taxon>Dikarya</taxon>
        <taxon>Ascomycota</taxon>
        <taxon>Pezizomycotina</taxon>
        <taxon>Dothideomycetes</taxon>
        <taxon>Pleosporomycetidae</taxon>
        <taxon>Pleosporales</taxon>
        <taxon>Melanommataceae</taxon>
        <taxon>Melanomma</taxon>
    </lineage>
</organism>
<name>A0A6A6XN73_9PLEO</name>
<protein>
    <submittedName>
        <fullName evidence="1">Uncharacterized protein</fullName>
    </submittedName>
</protein>
<dbReference type="OrthoDB" id="414463at2759"/>
<sequence>MTQLNSKIITTHFLQDIANDVALEYSLTCNWSTWHIWDYYKCFQSSRISLYPEETPIFQETAPFATCVDLAFAIVVDIRCKLASTPGLEKYVESVQTIACYTGSLPFHCCAAIVLPSECIVIDIGLHYEAFIVPLHSHFDTMPYLNMRGNASFNRFRYMPSSNGAPTLSIQDSPNTGDPLQVMHFAEIGYSSAVDQINFRLARETKDSAAGDHKRVPSAKYLTITSKLLDVRYTTIPSLYIPSIGGSLATTCRLKVDFGQGTITMQIPVVDWLLKSENSSLHTEVLNSGLFYPVSDAVANLKLDLACQREISERIVLVGKIGERIGLPMKEYFRIIASVLDHIPCRKDTSSNLMLALDHSLLAH</sequence>
<dbReference type="EMBL" id="MU001793">
    <property type="protein sequence ID" value="KAF2797996.1"/>
    <property type="molecule type" value="Genomic_DNA"/>
</dbReference>
<gene>
    <name evidence="1" type="ORF">K505DRAFT_234273</name>
</gene>
<accession>A0A6A6XN73</accession>
<dbReference type="Proteomes" id="UP000799757">
    <property type="component" value="Unassembled WGS sequence"/>
</dbReference>
<evidence type="ECO:0000313" key="1">
    <source>
        <dbReference type="EMBL" id="KAF2797996.1"/>
    </source>
</evidence>
<dbReference type="AlphaFoldDB" id="A0A6A6XN73"/>
<reference evidence="1" key="1">
    <citation type="journal article" date="2020" name="Stud. Mycol.">
        <title>101 Dothideomycetes genomes: a test case for predicting lifestyles and emergence of pathogens.</title>
        <authorList>
            <person name="Haridas S."/>
            <person name="Albert R."/>
            <person name="Binder M."/>
            <person name="Bloem J."/>
            <person name="Labutti K."/>
            <person name="Salamov A."/>
            <person name="Andreopoulos B."/>
            <person name="Baker S."/>
            <person name="Barry K."/>
            <person name="Bills G."/>
            <person name="Bluhm B."/>
            <person name="Cannon C."/>
            <person name="Castanera R."/>
            <person name="Culley D."/>
            <person name="Daum C."/>
            <person name="Ezra D."/>
            <person name="Gonzalez J."/>
            <person name="Henrissat B."/>
            <person name="Kuo A."/>
            <person name="Liang C."/>
            <person name="Lipzen A."/>
            <person name="Lutzoni F."/>
            <person name="Magnuson J."/>
            <person name="Mondo S."/>
            <person name="Nolan M."/>
            <person name="Ohm R."/>
            <person name="Pangilinan J."/>
            <person name="Park H.-J."/>
            <person name="Ramirez L."/>
            <person name="Alfaro M."/>
            <person name="Sun H."/>
            <person name="Tritt A."/>
            <person name="Yoshinaga Y."/>
            <person name="Zwiers L.-H."/>
            <person name="Turgeon B."/>
            <person name="Goodwin S."/>
            <person name="Spatafora J."/>
            <person name="Crous P."/>
            <person name="Grigoriev I."/>
        </authorList>
    </citation>
    <scope>NUCLEOTIDE SEQUENCE</scope>
    <source>
        <strain evidence="1">CBS 109.77</strain>
    </source>
</reference>
<evidence type="ECO:0000313" key="2">
    <source>
        <dbReference type="Proteomes" id="UP000799757"/>
    </source>
</evidence>
<proteinExistence type="predicted"/>
<keyword evidence="2" id="KW-1185">Reference proteome</keyword>